<evidence type="ECO:0000256" key="11">
    <source>
        <dbReference type="ARBA" id="ARBA00049342"/>
    </source>
</evidence>
<evidence type="ECO:0000256" key="7">
    <source>
        <dbReference type="ARBA" id="ARBA00022827"/>
    </source>
</evidence>
<comment type="cofactor">
    <cofactor evidence="2">
        <name>FAD</name>
        <dbReference type="ChEBI" id="CHEBI:57692"/>
    </cofactor>
</comment>
<dbReference type="Gene3D" id="1.10.630.10">
    <property type="entry name" value="Cytochrome P450"/>
    <property type="match status" value="1"/>
</dbReference>
<dbReference type="OrthoDB" id="1470350at2759"/>
<evidence type="ECO:0000259" key="13">
    <source>
        <dbReference type="PROSITE" id="PS50902"/>
    </source>
</evidence>
<name>A0A0D2VYF2_CAPO3</name>
<dbReference type="GO" id="GO:0016705">
    <property type="term" value="F:oxidoreductase activity, acting on paired donors, with incorporation or reduction of molecular oxygen"/>
    <property type="evidence" value="ECO:0007669"/>
    <property type="project" value="InterPro"/>
</dbReference>
<dbReference type="InterPro" id="IPR023173">
    <property type="entry name" value="NADPH_Cyt_P450_Rdtase_alpha"/>
</dbReference>
<dbReference type="EC" id="1.6.2.4" evidence="10"/>
<feature type="domain" description="Flavodoxin-like" evidence="13">
    <location>
        <begin position="633"/>
        <end position="775"/>
    </location>
</feature>
<dbReference type="InParanoid" id="A0A0D2VYF2"/>
<keyword evidence="6" id="KW-0288">FMN</keyword>
<dbReference type="GO" id="GO:0005829">
    <property type="term" value="C:cytosol"/>
    <property type="evidence" value="ECO:0007669"/>
    <property type="project" value="TreeGrafter"/>
</dbReference>
<dbReference type="Proteomes" id="UP000008743">
    <property type="component" value="Unassembled WGS sequence"/>
</dbReference>
<dbReference type="Pfam" id="PF00067">
    <property type="entry name" value="p450"/>
    <property type="match status" value="1"/>
</dbReference>
<dbReference type="GO" id="GO:0050660">
    <property type="term" value="F:flavin adenine dinucleotide binding"/>
    <property type="evidence" value="ECO:0007669"/>
    <property type="project" value="TreeGrafter"/>
</dbReference>
<reference evidence="16" key="1">
    <citation type="submission" date="2011-02" db="EMBL/GenBank/DDBJ databases">
        <title>The Genome Sequence of Capsaspora owczarzaki ATCC 30864.</title>
        <authorList>
            <person name="Russ C."/>
            <person name="Cuomo C."/>
            <person name="Burger G."/>
            <person name="Gray M.W."/>
            <person name="Holland P.W.H."/>
            <person name="King N."/>
            <person name="Lang F.B.F."/>
            <person name="Roger A.J."/>
            <person name="Ruiz-Trillo I."/>
            <person name="Young S.K."/>
            <person name="Zeng Q."/>
            <person name="Gargeya S."/>
            <person name="Alvarado L."/>
            <person name="Berlin A."/>
            <person name="Chapman S.B."/>
            <person name="Chen Z."/>
            <person name="Freedman E."/>
            <person name="Gellesch M."/>
            <person name="Goldberg J."/>
            <person name="Griggs A."/>
            <person name="Gujja S."/>
            <person name="Heilman E."/>
            <person name="Heiman D."/>
            <person name="Howarth C."/>
            <person name="Mehta T."/>
            <person name="Neiman D."/>
            <person name="Pearson M."/>
            <person name="Roberts A."/>
            <person name="Saif S."/>
            <person name="Shea T."/>
            <person name="Shenoy N."/>
            <person name="Sisk P."/>
            <person name="Stolte C."/>
            <person name="Sykes S."/>
            <person name="White J."/>
            <person name="Yandava C."/>
            <person name="Haas B."/>
            <person name="Nusbaum C."/>
            <person name="Birren B."/>
        </authorList>
    </citation>
    <scope>NUCLEOTIDE SEQUENCE</scope>
    <source>
        <strain evidence="16">ATCC 30864</strain>
    </source>
</reference>
<evidence type="ECO:0000313" key="16">
    <source>
        <dbReference type="Proteomes" id="UP000008743"/>
    </source>
</evidence>
<dbReference type="eggNOG" id="KOG1158">
    <property type="taxonomic scope" value="Eukaryota"/>
</dbReference>
<keyword evidence="7" id="KW-0274">FAD</keyword>
<dbReference type="InterPro" id="IPR017972">
    <property type="entry name" value="Cyt_P450_CS"/>
</dbReference>
<dbReference type="GO" id="GO:0010181">
    <property type="term" value="F:FMN binding"/>
    <property type="evidence" value="ECO:0007669"/>
    <property type="project" value="InterPro"/>
</dbReference>
<dbReference type="InterPro" id="IPR008254">
    <property type="entry name" value="Flavodoxin/NO_synth"/>
</dbReference>
<dbReference type="InterPro" id="IPR001709">
    <property type="entry name" value="Flavoprot_Pyr_Nucl_cyt_Rdtase"/>
</dbReference>
<dbReference type="SUPFAM" id="SSF63380">
    <property type="entry name" value="Riboflavin synthase domain-like"/>
    <property type="match status" value="1"/>
</dbReference>
<feature type="compositionally biased region" description="Basic and acidic residues" evidence="12">
    <location>
        <begin position="82"/>
        <end position="96"/>
    </location>
</feature>
<dbReference type="EMBL" id="KE346372">
    <property type="protein sequence ID" value="KJE96747.1"/>
    <property type="molecule type" value="Genomic_DNA"/>
</dbReference>
<protein>
    <recommendedName>
        <fullName evidence="10">NADPH--hemoprotein reductase</fullName>
        <ecNumber evidence="10">1.6.2.4</ecNumber>
    </recommendedName>
</protein>
<keyword evidence="8" id="KW-0521">NADP</keyword>
<feature type="domain" description="FAD-binding FR-type" evidence="14">
    <location>
        <begin position="816"/>
        <end position="1059"/>
    </location>
</feature>
<evidence type="ECO:0000256" key="10">
    <source>
        <dbReference type="ARBA" id="ARBA00023797"/>
    </source>
</evidence>
<dbReference type="Pfam" id="PF00258">
    <property type="entry name" value="Flavodoxin_1"/>
    <property type="match status" value="1"/>
</dbReference>
<dbReference type="PhylomeDB" id="A0A0D2VYF2"/>
<dbReference type="InterPro" id="IPR001094">
    <property type="entry name" value="Flavdoxin-like"/>
</dbReference>
<feature type="compositionally biased region" description="Low complexity" evidence="12">
    <location>
        <begin position="97"/>
        <end position="114"/>
    </location>
</feature>
<evidence type="ECO:0000256" key="9">
    <source>
        <dbReference type="ARBA" id="ARBA00023002"/>
    </source>
</evidence>
<dbReference type="Pfam" id="PF00175">
    <property type="entry name" value="NAD_binding_1"/>
    <property type="match status" value="1"/>
</dbReference>
<evidence type="ECO:0000256" key="4">
    <source>
        <dbReference type="ARBA" id="ARBA00022448"/>
    </source>
</evidence>
<evidence type="ECO:0000256" key="12">
    <source>
        <dbReference type="SAM" id="MobiDB-lite"/>
    </source>
</evidence>
<dbReference type="SUPFAM" id="SSF52218">
    <property type="entry name" value="Flavoproteins"/>
    <property type="match status" value="1"/>
</dbReference>
<dbReference type="PROSITE" id="PS50902">
    <property type="entry name" value="FLAVODOXIN_LIKE"/>
    <property type="match status" value="1"/>
</dbReference>
<dbReference type="PROSITE" id="PS00086">
    <property type="entry name" value="CYTOCHROME_P450"/>
    <property type="match status" value="1"/>
</dbReference>
<evidence type="ECO:0000313" key="15">
    <source>
        <dbReference type="EMBL" id="KJE96747.1"/>
    </source>
</evidence>
<evidence type="ECO:0000256" key="5">
    <source>
        <dbReference type="ARBA" id="ARBA00022630"/>
    </source>
</evidence>
<feature type="compositionally biased region" description="Low complexity" evidence="12">
    <location>
        <begin position="59"/>
        <end position="79"/>
    </location>
</feature>
<dbReference type="InterPro" id="IPR003097">
    <property type="entry name" value="CysJ-like_FAD-binding"/>
</dbReference>
<accession>A0A0D2VYF2</accession>
<dbReference type="Gene3D" id="1.20.990.10">
    <property type="entry name" value="NADPH-cytochrome p450 Reductase, Chain A, domain 3"/>
    <property type="match status" value="1"/>
</dbReference>
<dbReference type="GO" id="GO:0020037">
    <property type="term" value="F:heme binding"/>
    <property type="evidence" value="ECO:0007669"/>
    <property type="project" value="InterPro"/>
</dbReference>
<dbReference type="Gene3D" id="3.40.50.80">
    <property type="entry name" value="Nucleotide-binding domain of ferredoxin-NADP reductase (FNR) module"/>
    <property type="match status" value="1"/>
</dbReference>
<comment type="cofactor">
    <cofactor evidence="1">
        <name>FMN</name>
        <dbReference type="ChEBI" id="CHEBI:58210"/>
    </cofactor>
</comment>
<sequence>MITQHLDFCSINQPTPHHSSSTMVRSKADAASAVAAVGPLSHLAPVAAEIASAASASSSSHASAPAPAPTSTSASTTTSETGKADEGEAAEGKADEPSANTSPSSPSPAAAIQAPQPPMPPRKPLVGHLALLASGRGGCVCDALHRILIAHGNIVKLDIVERKAIVIGSASAIQRVFLTHTELYPKGATLDELRAVGIGGKGIVETEGAIWERQHRLVRPAFRSSIIAKLADSFLDIAQRGANLLSEGTEFEGLALFSRVGFTAVVNTLFNQPTPVLDSLDGNDTVMKTTHYVGGELMKRMQRTRFWRKLPIPSNFKVRRLVNEMRELYSKQIEIQRKDPLGALLYEMLTYRDENGQPLPEDEILDTYQNILGAGHESTGNTLHWALYILCTHPEIAAKLQADILTAFDEKGQLNLDKLRNLKYLALFLKELLRVYTPFPVLLREVAQDDILDGFRVKKGYWVFVHTMRMHTDPAVWGNDAHLFVPERFSDERMASINPNAYLPFSVGPRACLGHYFFTLEFKIVLAVFLQRFHFSLLPNQEVLPMLKFALLSKNGIWFKAHENDPAASAAARAAAAAAQAAKAASAPVERSPDTPVLATTTSLSLLLSDSRNTVMKSIDAKKAPTAAHNTPLTIVYASQMGTSETYALWLSPLAKAQGYDVEIMSFADLPPVLSKKSLIVFVCPSYNGFPCEKMKSFYEYMQTVASSSEKPEFTGLFAGFGCGNKLWKNTFQAIPRAVDAFFESIGGERVSPLGEGDADKDLDLDFEKWSALLWPALALRLDLNLADATQESAPSQSTYAFEVSNAAHPADQSNPDSVLFTVAESRNLFQAAPGVHVNRDRLVSHLVLTTDRPVQYQAGDYFCVTPPSNPAVVEALCARLGVSPSTLLTMKPLFSGVTAVYQGAKPLSTVLSRYFDCTSKPTCKFFRSMAAHATDADEKAALQILALLLLPENASPVAATLARRMPSTYLEALQLFPSVKPSLQDFMQSVALTTPRYYSIASAFAPNKIELGVGAVQYVEAASGTLVHGLSSSWLCSLPVGSVIEGSIKQGDSSFRMPSSHRAPMLLVAAGTGITPMRSFLLQRELDAKDQQDSDAPEPAMLFFGCRTLGDVYFDADFRRLQDQGALVLHTAISRPSADDKSPKQHVQDKMEAEAESVWQLLQKPNSHMYVCGMPAMGAAVRNTLVKIASERLGSAEAGNAFVQELERSARYCQEVWGTDAMASPST</sequence>
<dbReference type="GO" id="GO:0004497">
    <property type="term" value="F:monooxygenase activity"/>
    <property type="evidence" value="ECO:0007669"/>
    <property type="project" value="InterPro"/>
</dbReference>
<dbReference type="InterPro" id="IPR001433">
    <property type="entry name" value="OxRdtase_FAD/NAD-bd"/>
</dbReference>
<dbReference type="PANTHER" id="PTHR19384:SF17">
    <property type="entry name" value="NADPH--CYTOCHROME P450 REDUCTASE"/>
    <property type="match status" value="1"/>
</dbReference>
<dbReference type="GO" id="GO:0005506">
    <property type="term" value="F:iron ion binding"/>
    <property type="evidence" value="ECO:0007669"/>
    <property type="project" value="InterPro"/>
</dbReference>
<evidence type="ECO:0000256" key="8">
    <source>
        <dbReference type="ARBA" id="ARBA00022857"/>
    </source>
</evidence>
<dbReference type="PRINTS" id="PR00369">
    <property type="entry name" value="FLAVODOXIN"/>
</dbReference>
<proteinExistence type="inferred from homology"/>
<dbReference type="InterPro" id="IPR039261">
    <property type="entry name" value="FNR_nucleotide-bd"/>
</dbReference>
<keyword evidence="16" id="KW-1185">Reference proteome</keyword>
<dbReference type="eggNOG" id="KOG0157">
    <property type="taxonomic scope" value="Eukaryota"/>
</dbReference>
<dbReference type="SUPFAM" id="SSF52343">
    <property type="entry name" value="Ferredoxin reductase-like, C-terminal NADP-linked domain"/>
    <property type="match status" value="1"/>
</dbReference>
<feature type="region of interest" description="Disordered" evidence="12">
    <location>
        <begin position="59"/>
        <end position="122"/>
    </location>
</feature>
<comment type="catalytic activity">
    <reaction evidence="11">
        <text>2 oxidized [cytochrome P450] + NADPH = 2 reduced [cytochrome P450] + NADP(+) + H(+)</text>
        <dbReference type="Rhea" id="RHEA:24040"/>
        <dbReference type="Rhea" id="RHEA-COMP:14627"/>
        <dbReference type="Rhea" id="RHEA-COMP:14628"/>
        <dbReference type="ChEBI" id="CHEBI:15378"/>
        <dbReference type="ChEBI" id="CHEBI:55376"/>
        <dbReference type="ChEBI" id="CHEBI:57783"/>
        <dbReference type="ChEBI" id="CHEBI:58349"/>
        <dbReference type="ChEBI" id="CHEBI:60344"/>
        <dbReference type="EC" id="1.6.2.4"/>
    </reaction>
</comment>
<dbReference type="Pfam" id="PF00667">
    <property type="entry name" value="FAD_binding_1"/>
    <property type="match status" value="1"/>
</dbReference>
<dbReference type="AlphaFoldDB" id="A0A0D2VYF2"/>
<comment type="similarity">
    <text evidence="3">In the N-terminal section; belongs to the cytochrome P450 family.</text>
</comment>
<dbReference type="STRING" id="595528.A0A0D2VYF2"/>
<dbReference type="PROSITE" id="PS51384">
    <property type="entry name" value="FAD_FR"/>
    <property type="match status" value="1"/>
</dbReference>
<keyword evidence="9" id="KW-0560">Oxidoreductase</keyword>
<dbReference type="Gene3D" id="3.40.50.360">
    <property type="match status" value="1"/>
</dbReference>
<dbReference type="InterPro" id="IPR017938">
    <property type="entry name" value="Riboflavin_synthase-like_b-brl"/>
</dbReference>
<evidence type="ECO:0000256" key="3">
    <source>
        <dbReference type="ARBA" id="ARBA00010018"/>
    </source>
</evidence>
<evidence type="ECO:0000256" key="6">
    <source>
        <dbReference type="ARBA" id="ARBA00022643"/>
    </source>
</evidence>
<dbReference type="InterPro" id="IPR036396">
    <property type="entry name" value="Cyt_P450_sf"/>
</dbReference>
<dbReference type="Gene3D" id="2.40.30.10">
    <property type="entry name" value="Translation factors"/>
    <property type="match status" value="1"/>
</dbReference>
<dbReference type="InterPro" id="IPR029039">
    <property type="entry name" value="Flavoprotein-like_sf"/>
</dbReference>
<dbReference type="SUPFAM" id="SSF48264">
    <property type="entry name" value="Cytochrome P450"/>
    <property type="match status" value="1"/>
</dbReference>
<dbReference type="PANTHER" id="PTHR19384">
    <property type="entry name" value="NITRIC OXIDE SYNTHASE-RELATED"/>
    <property type="match status" value="1"/>
</dbReference>
<evidence type="ECO:0000256" key="1">
    <source>
        <dbReference type="ARBA" id="ARBA00001917"/>
    </source>
</evidence>
<evidence type="ECO:0000256" key="2">
    <source>
        <dbReference type="ARBA" id="ARBA00001974"/>
    </source>
</evidence>
<gene>
    <name evidence="15" type="ORF">CAOG_007021</name>
</gene>
<dbReference type="PRINTS" id="PR00371">
    <property type="entry name" value="FPNCR"/>
</dbReference>
<evidence type="ECO:0000259" key="14">
    <source>
        <dbReference type="PROSITE" id="PS51384"/>
    </source>
</evidence>
<keyword evidence="4" id="KW-0813">Transport</keyword>
<dbReference type="InterPro" id="IPR001128">
    <property type="entry name" value="Cyt_P450"/>
</dbReference>
<feature type="region of interest" description="Disordered" evidence="12">
    <location>
        <begin position="1"/>
        <end position="24"/>
    </location>
</feature>
<feature type="compositionally biased region" description="Polar residues" evidence="12">
    <location>
        <begin position="10"/>
        <end position="24"/>
    </location>
</feature>
<dbReference type="GO" id="GO:0003958">
    <property type="term" value="F:NADPH-hemoprotein reductase activity"/>
    <property type="evidence" value="ECO:0007669"/>
    <property type="project" value="UniProtKB-EC"/>
</dbReference>
<keyword evidence="5" id="KW-0285">Flavoprotein</keyword>
<organism evidence="15 16">
    <name type="scientific">Capsaspora owczarzaki (strain ATCC 30864)</name>
    <dbReference type="NCBI Taxonomy" id="595528"/>
    <lineage>
        <taxon>Eukaryota</taxon>
        <taxon>Filasterea</taxon>
        <taxon>Capsaspora</taxon>
    </lineage>
</organism>
<dbReference type="InterPro" id="IPR017927">
    <property type="entry name" value="FAD-bd_FR_type"/>
</dbReference>